<dbReference type="PRINTS" id="PR00149">
    <property type="entry name" value="FUMRATELYASE"/>
</dbReference>
<dbReference type="Gene3D" id="1.10.275.10">
    <property type="entry name" value="Fumarase/aspartase (N-terminal domain)"/>
    <property type="match status" value="1"/>
</dbReference>
<dbReference type="EMBL" id="CM001466">
    <property type="protein sequence ID" value="EHY90995.1"/>
    <property type="molecule type" value="Genomic_DNA"/>
</dbReference>
<evidence type="ECO:0000313" key="4">
    <source>
        <dbReference type="EMBL" id="EHY90995.1"/>
    </source>
</evidence>
<dbReference type="SUPFAM" id="SSF48557">
    <property type="entry name" value="L-aspartase-like"/>
    <property type="match status" value="1"/>
</dbReference>
<dbReference type="AlphaFoldDB" id="H8GEW4"/>
<feature type="domain" description="Fumarate lyase N-terminal" evidence="3">
    <location>
        <begin position="42"/>
        <end position="313"/>
    </location>
</feature>
<gene>
    <name evidence="4" type="ORF">SacazDRAFT_04145</name>
</gene>
<proteinExistence type="inferred from homology"/>
<dbReference type="PANTHER" id="PTHR43172:SF2">
    <property type="entry name" value="ADENYLOSUCCINATE LYASE C-TERMINAL DOMAIN-CONTAINING PROTEIN"/>
    <property type="match status" value="1"/>
</dbReference>
<dbReference type="OrthoDB" id="9768878at2"/>
<dbReference type="InterPro" id="IPR024083">
    <property type="entry name" value="Fumarase/histidase_N"/>
</dbReference>
<reference evidence="4 5" key="1">
    <citation type="journal article" date="2012" name="Stand. Genomic Sci.">
        <title>Genome sequence of the soil bacterium Saccharomonospora azurea type strain (NA-128(T)).</title>
        <authorList>
            <person name="Klenk H.P."/>
            <person name="Held B."/>
            <person name="Lucas S."/>
            <person name="Lapidus A."/>
            <person name="Copeland A."/>
            <person name="Hammon N."/>
            <person name="Pitluck S."/>
            <person name="Goodwin L.A."/>
            <person name="Han C."/>
            <person name="Tapia R."/>
            <person name="Brambilla E.M."/>
            <person name="Potter G."/>
            <person name="Land M."/>
            <person name="Ivanova N."/>
            <person name="Rohde M."/>
            <person name="Goker M."/>
            <person name="Detter J.C."/>
            <person name="Kyrpides N.C."/>
            <person name="Woyke T."/>
        </authorList>
    </citation>
    <scope>NUCLEOTIDE SEQUENCE [LARGE SCALE GENOMIC DNA]</scope>
    <source>
        <strain evidence="4 5">NA-128</strain>
    </source>
</reference>
<dbReference type="PANTHER" id="PTHR43172">
    <property type="entry name" value="ADENYLOSUCCINATE LYASE"/>
    <property type="match status" value="1"/>
</dbReference>
<dbReference type="InterPro" id="IPR022761">
    <property type="entry name" value="Fumarate_lyase_N"/>
</dbReference>
<organism evidence="4 5">
    <name type="scientific">Saccharomonospora azurea NA-128</name>
    <dbReference type="NCBI Taxonomy" id="882081"/>
    <lineage>
        <taxon>Bacteria</taxon>
        <taxon>Bacillati</taxon>
        <taxon>Actinomycetota</taxon>
        <taxon>Actinomycetes</taxon>
        <taxon>Pseudonocardiales</taxon>
        <taxon>Pseudonocardiaceae</taxon>
        <taxon>Saccharomonospora</taxon>
    </lineage>
</organism>
<dbReference type="Proteomes" id="UP000004705">
    <property type="component" value="Chromosome"/>
</dbReference>
<dbReference type="InterPro" id="IPR000362">
    <property type="entry name" value="Fumarate_lyase_fam"/>
</dbReference>
<comment type="similarity">
    <text evidence="2">Belongs to the class-II fumarase/aspartase family.</text>
</comment>
<evidence type="ECO:0000259" key="3">
    <source>
        <dbReference type="Pfam" id="PF00206"/>
    </source>
</evidence>
<accession>H8GEW4</accession>
<dbReference type="Gene3D" id="1.20.200.10">
    <property type="entry name" value="Fumarase/aspartase (Central domain)"/>
    <property type="match status" value="1"/>
</dbReference>
<keyword evidence="1 4" id="KW-0456">Lyase</keyword>
<dbReference type="Pfam" id="PF00206">
    <property type="entry name" value="Lyase_1"/>
    <property type="match status" value="1"/>
</dbReference>
<protein>
    <submittedName>
        <fullName evidence="4">Adenylosuccinate lyase</fullName>
    </submittedName>
</protein>
<dbReference type="HOGENOM" id="CLU_030949_3_2_11"/>
<name>H8GEW4_9PSEU</name>
<dbReference type="RefSeq" id="WP_005444696.1">
    <property type="nucleotide sequence ID" value="NZ_CM001466.1"/>
</dbReference>
<dbReference type="GO" id="GO:0016829">
    <property type="term" value="F:lyase activity"/>
    <property type="evidence" value="ECO:0007669"/>
    <property type="project" value="UniProtKB-KW"/>
</dbReference>
<evidence type="ECO:0000313" key="5">
    <source>
        <dbReference type="Proteomes" id="UP000004705"/>
    </source>
</evidence>
<sequence>MSDSVSGVPGVPGVPAVPARSSLFDALVAAGPVASQVGDEAWVRAMLDVESALAAAQADAGLLAWEHARSIAEACRDHGAFDVTQLRAGVGGAGDPAAPLVRALSERVGGEAARFVHRGATGQDVVDSAAMLVAARAREPLLADVEHCTDALAALARAHVGSVQVGRTLAQHAPPVTFGLTAAGWLTALDAAADRVRALRFPVQLGGAVGTLASFGEYGPDVVTSLAARLGLAEPVLPWHTDRTPVVDLAAALGGLAAAVSAVAASIVVLAQTDVAELHEEGPPGSGGASTMPPTRNPLAAVSARACAKQAPGLVADLLAAAEQENQRAAGAWHAEWWPLIQLWRVCGSAVHWLRESLRRLRVDEVRMRENLDAHGGLVLDDDPAVTTHLSRERIQRLLDPVEYLGSASVFVERALTAYGRSRRER</sequence>
<evidence type="ECO:0000256" key="2">
    <source>
        <dbReference type="ARBA" id="ARBA00034772"/>
    </source>
</evidence>
<keyword evidence="5" id="KW-1185">Reference proteome</keyword>
<dbReference type="InterPro" id="IPR008948">
    <property type="entry name" value="L-Aspartase-like"/>
</dbReference>
<evidence type="ECO:0000256" key="1">
    <source>
        <dbReference type="ARBA" id="ARBA00023239"/>
    </source>
</evidence>